<dbReference type="CDD" id="cd17926">
    <property type="entry name" value="DEXHc_RE"/>
    <property type="match status" value="1"/>
</dbReference>
<dbReference type="PROSITE" id="PS51194">
    <property type="entry name" value="HELICASE_CTER"/>
    <property type="match status" value="1"/>
</dbReference>
<dbReference type="SUPFAM" id="SSF52540">
    <property type="entry name" value="P-loop containing nucleoside triphosphate hydrolases"/>
    <property type="match status" value="2"/>
</dbReference>
<keyword evidence="3" id="KW-0347">Helicase</keyword>
<sequence length="835" mass="95716">MTSVFDKNSSFDRLFPNQDTLSGKGLGNLIALPLHKRALDEGNSCFIDPENLMPFPDQWNFLSAIEKVNTKLLEEIYNSIWSVGSSKAIINDLGGNSELMVSLDNALRLNRSAIPLTLITFLKEELNFANSEFIIKKKAGRNTFGTGRYFRFIEETENEVVLPRGFAGKLLRFCKDTGIAYTFKDKRQKKAATSLNFQAALRSYQVPALEAVSKKDMGVIVAPPGSGKTVIGLKIIVDKQQPALIVVHRKQLMDQWVERIEAFLGIPQHEIGKLGKGKSKIGKHITVATIQSLAKEIEKDAALKDTFGTILIDECHHIPAESYRRTIHQFNSHYLYGLTATPFRKYNDGKLIFIHLGEIIAEITAQQTGRHKLASIVVRNTGLDIPFNTKTDRFETLSKILVHDSSRNKLILNDITNELNSGKKVVVLTERKEHIDSLHQYLKQSYEVVTLSGEDSESNRTTKWKILNSGNYQALVTTGQFFGEGTDLQNASCLFLAYPFSFEGKLIQYIGRVQRSEITPIIYDYRDIKIDYLNKIFLKRNTYYRKLERQSNLFEDPIEEKSTTAVKKAIVTIDKGINVAIESLEFRYGSIVFEYPATELNLKIEFEIQHDDIRPEFEVLKPYFAKALKLKHIKVSIYAEVENGQLVSQLASSEDIKKIDRQVIEGVRFQFVTKPLLGRINPNNKSDENIQLQTKHPLYESGEELLEDMLKHTQFKHHRHLRFLADNHAGHLVKVRFILQPFSFVFLLEGPEQFHIVLETLDTEEASYLWHFPKRISELPLRLKEIDSYLDIIRKQGRQRFLTAPPENFSRILHDYSDEQKGFIIWKDMLSEKLV</sequence>
<dbReference type="Pfam" id="PF04851">
    <property type="entry name" value="ResIII"/>
    <property type="match status" value="1"/>
</dbReference>
<dbReference type="InterPro" id="IPR050742">
    <property type="entry name" value="Helicase_Restrict-Modif_Enz"/>
</dbReference>
<organism evidence="3 4">
    <name type="scientific">Chitinophaga pollutisoli</name>
    <dbReference type="NCBI Taxonomy" id="3133966"/>
    <lineage>
        <taxon>Bacteria</taxon>
        <taxon>Pseudomonadati</taxon>
        <taxon>Bacteroidota</taxon>
        <taxon>Chitinophagia</taxon>
        <taxon>Chitinophagales</taxon>
        <taxon>Chitinophagaceae</taxon>
        <taxon>Chitinophaga</taxon>
    </lineage>
</organism>
<dbReference type="InterPro" id="IPR001650">
    <property type="entry name" value="Helicase_C-like"/>
</dbReference>
<dbReference type="Proteomes" id="UP001485459">
    <property type="component" value="Chromosome"/>
</dbReference>
<reference evidence="4" key="1">
    <citation type="submission" date="2024-03" db="EMBL/GenBank/DDBJ databases">
        <title>Chitinophaga horti sp. nov., isolated from garden soil.</title>
        <authorList>
            <person name="Lee D.S."/>
            <person name="Han D.M."/>
            <person name="Baek J.H."/>
            <person name="Choi D.G."/>
            <person name="Jeon J.H."/>
            <person name="Jeon C.O."/>
        </authorList>
    </citation>
    <scope>NUCLEOTIDE SEQUENCE [LARGE SCALE GENOMIC DNA]</scope>
    <source>
        <strain evidence="4">GPA1</strain>
    </source>
</reference>
<dbReference type="InterPro" id="IPR014001">
    <property type="entry name" value="Helicase_ATP-bd"/>
</dbReference>
<keyword evidence="4" id="KW-1185">Reference proteome</keyword>
<accession>A0ABZ2YX01</accession>
<dbReference type="InterPro" id="IPR054347">
    <property type="entry name" value="TOTE_primase"/>
</dbReference>
<dbReference type="PROSITE" id="PS51192">
    <property type="entry name" value="HELICASE_ATP_BIND_1"/>
    <property type="match status" value="1"/>
</dbReference>
<name>A0ABZ2YX01_9BACT</name>
<dbReference type="Gene3D" id="3.40.50.300">
    <property type="entry name" value="P-loop containing nucleotide triphosphate hydrolases"/>
    <property type="match status" value="2"/>
</dbReference>
<dbReference type="PANTHER" id="PTHR47396">
    <property type="entry name" value="TYPE I RESTRICTION ENZYME ECOKI R PROTEIN"/>
    <property type="match status" value="1"/>
</dbReference>
<evidence type="ECO:0000313" key="3">
    <source>
        <dbReference type="EMBL" id="WZN43812.1"/>
    </source>
</evidence>
<dbReference type="EMBL" id="CP149822">
    <property type="protein sequence ID" value="WZN43812.1"/>
    <property type="molecule type" value="Genomic_DNA"/>
</dbReference>
<feature type="domain" description="Helicase C-terminal" evidence="2">
    <location>
        <begin position="411"/>
        <end position="558"/>
    </location>
</feature>
<dbReference type="SMART" id="SM00487">
    <property type="entry name" value="DEXDc"/>
    <property type="match status" value="1"/>
</dbReference>
<dbReference type="PANTHER" id="PTHR47396:SF1">
    <property type="entry name" value="ATP-DEPENDENT HELICASE IRC3-RELATED"/>
    <property type="match status" value="1"/>
</dbReference>
<dbReference type="Pfam" id="PF00271">
    <property type="entry name" value="Helicase_C"/>
    <property type="match status" value="1"/>
</dbReference>
<gene>
    <name evidence="3" type="ORF">WJU16_12340</name>
</gene>
<evidence type="ECO:0000259" key="1">
    <source>
        <dbReference type="PROSITE" id="PS51192"/>
    </source>
</evidence>
<dbReference type="GO" id="GO:0004386">
    <property type="term" value="F:helicase activity"/>
    <property type="evidence" value="ECO:0007669"/>
    <property type="project" value="UniProtKB-KW"/>
</dbReference>
<keyword evidence="3" id="KW-0067">ATP-binding</keyword>
<evidence type="ECO:0000313" key="4">
    <source>
        <dbReference type="Proteomes" id="UP001485459"/>
    </source>
</evidence>
<dbReference type="InterPro" id="IPR027417">
    <property type="entry name" value="P-loop_NTPase"/>
</dbReference>
<dbReference type="InterPro" id="IPR006935">
    <property type="entry name" value="Helicase/UvrB_N"/>
</dbReference>
<dbReference type="CDD" id="cd18785">
    <property type="entry name" value="SF2_C"/>
    <property type="match status" value="1"/>
</dbReference>
<evidence type="ECO:0000259" key="2">
    <source>
        <dbReference type="PROSITE" id="PS51194"/>
    </source>
</evidence>
<feature type="domain" description="Helicase ATP-binding" evidence="1">
    <location>
        <begin position="209"/>
        <end position="360"/>
    </location>
</feature>
<keyword evidence="3" id="KW-0547">Nucleotide-binding</keyword>
<dbReference type="Pfam" id="PF22548">
    <property type="entry name" value="AEP-TOTE"/>
    <property type="match status" value="1"/>
</dbReference>
<protein>
    <submittedName>
        <fullName evidence="3">DEAD/DEAH box helicase family protein</fullName>
    </submittedName>
</protein>
<keyword evidence="3" id="KW-0378">Hydrolase</keyword>
<proteinExistence type="predicted"/>